<organism evidence="8 9">
    <name type="scientific">Companilactobacillus keshanensis</name>
    <dbReference type="NCBI Taxonomy" id="2486003"/>
    <lineage>
        <taxon>Bacteria</taxon>
        <taxon>Bacillati</taxon>
        <taxon>Bacillota</taxon>
        <taxon>Bacilli</taxon>
        <taxon>Lactobacillales</taxon>
        <taxon>Lactobacillaceae</taxon>
        <taxon>Companilactobacillus</taxon>
    </lineage>
</organism>
<feature type="transmembrane region" description="Helical" evidence="6">
    <location>
        <begin position="175"/>
        <end position="199"/>
    </location>
</feature>
<feature type="transmembrane region" description="Helical" evidence="6">
    <location>
        <begin position="24"/>
        <end position="43"/>
    </location>
</feature>
<dbReference type="PRINTS" id="PR01036">
    <property type="entry name" value="TCRTETB"/>
</dbReference>
<feature type="transmembrane region" description="Helical" evidence="6">
    <location>
        <begin position="242"/>
        <end position="262"/>
    </location>
</feature>
<reference evidence="9" key="1">
    <citation type="journal article" date="2019" name="Int. J. Syst. Evol. Microbiol.">
        <title>The Global Catalogue of Microorganisms (GCM) 10K type strain sequencing project: providing services to taxonomists for standard genome sequencing and annotation.</title>
        <authorList>
            <consortium name="The Broad Institute Genomics Platform"/>
            <consortium name="The Broad Institute Genome Sequencing Center for Infectious Disease"/>
            <person name="Wu L."/>
            <person name="Ma J."/>
        </authorList>
    </citation>
    <scope>NUCLEOTIDE SEQUENCE [LARGE SCALE GENOMIC DNA]</scope>
    <source>
        <strain evidence="9">CCM 8936</strain>
    </source>
</reference>
<keyword evidence="2" id="KW-0813">Transport</keyword>
<feature type="transmembrane region" description="Helical" evidence="6">
    <location>
        <begin position="369"/>
        <end position="387"/>
    </location>
</feature>
<dbReference type="EMBL" id="JBHTOI010000002">
    <property type="protein sequence ID" value="MFD1417154.1"/>
    <property type="molecule type" value="Genomic_DNA"/>
</dbReference>
<comment type="caution">
    <text evidence="8">The sequence shown here is derived from an EMBL/GenBank/DDBJ whole genome shotgun (WGS) entry which is preliminary data.</text>
</comment>
<evidence type="ECO:0000256" key="5">
    <source>
        <dbReference type="ARBA" id="ARBA00023136"/>
    </source>
</evidence>
<keyword evidence="9" id="KW-1185">Reference proteome</keyword>
<protein>
    <submittedName>
        <fullName evidence="8">MFS transporter</fullName>
    </submittedName>
</protein>
<feature type="transmembrane region" description="Helical" evidence="6">
    <location>
        <begin position="283"/>
        <end position="304"/>
    </location>
</feature>
<dbReference type="InterPro" id="IPR011701">
    <property type="entry name" value="MFS"/>
</dbReference>
<keyword evidence="4 6" id="KW-1133">Transmembrane helix</keyword>
<evidence type="ECO:0000256" key="1">
    <source>
        <dbReference type="ARBA" id="ARBA00004651"/>
    </source>
</evidence>
<dbReference type="Gene3D" id="1.20.1720.10">
    <property type="entry name" value="Multidrug resistance protein D"/>
    <property type="match status" value="1"/>
</dbReference>
<dbReference type="RefSeq" id="WP_164505290.1">
    <property type="nucleotide sequence ID" value="NZ_JBHTOI010000002.1"/>
</dbReference>
<dbReference type="Gene3D" id="1.20.1250.20">
    <property type="entry name" value="MFS general substrate transporter like domains"/>
    <property type="match status" value="1"/>
</dbReference>
<feature type="transmembrane region" description="Helical" evidence="6">
    <location>
        <begin position="95"/>
        <end position="114"/>
    </location>
</feature>
<dbReference type="InterPro" id="IPR020846">
    <property type="entry name" value="MFS_dom"/>
</dbReference>
<feature type="transmembrane region" description="Helical" evidence="6">
    <location>
        <begin position="146"/>
        <end position="163"/>
    </location>
</feature>
<gene>
    <name evidence="8" type="ORF">ACFQ42_00050</name>
</gene>
<accession>A0ABW4BRV3</accession>
<feature type="transmembrane region" description="Helical" evidence="6">
    <location>
        <begin position="449"/>
        <end position="468"/>
    </location>
</feature>
<feature type="transmembrane region" description="Helical" evidence="6">
    <location>
        <begin position="63"/>
        <end position="83"/>
    </location>
</feature>
<feature type="transmembrane region" description="Helical" evidence="6">
    <location>
        <begin position="211"/>
        <end position="230"/>
    </location>
</feature>
<dbReference type="PROSITE" id="PS50850">
    <property type="entry name" value="MFS"/>
    <property type="match status" value="1"/>
</dbReference>
<dbReference type="InterPro" id="IPR036259">
    <property type="entry name" value="MFS_trans_sf"/>
</dbReference>
<feature type="transmembrane region" description="Helical" evidence="6">
    <location>
        <begin position="120"/>
        <end position="139"/>
    </location>
</feature>
<dbReference type="Pfam" id="PF07690">
    <property type="entry name" value="MFS_1"/>
    <property type="match status" value="1"/>
</dbReference>
<comment type="subcellular location">
    <subcellularLocation>
        <location evidence="1">Cell membrane</location>
        <topology evidence="1">Multi-pass membrane protein</topology>
    </subcellularLocation>
</comment>
<evidence type="ECO:0000256" key="6">
    <source>
        <dbReference type="SAM" id="Phobius"/>
    </source>
</evidence>
<evidence type="ECO:0000256" key="3">
    <source>
        <dbReference type="ARBA" id="ARBA00022692"/>
    </source>
</evidence>
<feature type="domain" description="Major facilitator superfamily (MFS) profile" evidence="7">
    <location>
        <begin position="25"/>
        <end position="476"/>
    </location>
</feature>
<keyword evidence="3 6" id="KW-0812">Transmembrane</keyword>
<dbReference type="SUPFAM" id="SSF103473">
    <property type="entry name" value="MFS general substrate transporter"/>
    <property type="match status" value="1"/>
</dbReference>
<name>A0ABW4BRV3_9LACO</name>
<sequence length="478" mass="51795">MRYLYFFGKEEINVDQTVSTRVKLSILAVGLLSFVGVLVETSMNVTFPTLTNELHVSLGTVQWLTTGYLLLTTIVMSTTAFVLKKFKPIKVFSFAALLCLVGTLVCMIAPNFSILLGGRLLQAVATGLSTPLMFNLIFEEVPPAKLGVYTGFASIIISLAPALGPTYGGIVNGLWSWRAIFVGVIPIIILLSVIGWFSIRGEARGTKGMSFDYLGVVGLAAIFSMILFTFDQAGRHGFISSQFGIWVLMTAVIIAIFCWYNSKSKRQLIDFSILKIPVLRFRLFGYFSLQFINIGLSFLLPIFAQTVLKVNSAEAGLMLLPGSLVGAMVGPYAGYIYDKKGSTIPLVISGSLVTIGAFLFFIVGNNLTLVSIILIYLLLRIGFNFGFGTTLSDGSMQVHGRNKSDQNSLFSMMQQYAGSLGTNVLSVIISVAALSGGSAVSSTMTGSRIDFGILTILAAAILVSIIYVERKYQTKKNI</sequence>
<evidence type="ECO:0000313" key="8">
    <source>
        <dbReference type="EMBL" id="MFD1417154.1"/>
    </source>
</evidence>
<evidence type="ECO:0000259" key="7">
    <source>
        <dbReference type="PROSITE" id="PS50850"/>
    </source>
</evidence>
<dbReference type="PANTHER" id="PTHR42718:SF9">
    <property type="entry name" value="MAJOR FACILITATOR SUPERFAMILY MULTIDRUG TRANSPORTER MFSC"/>
    <property type="match status" value="1"/>
</dbReference>
<dbReference type="Proteomes" id="UP001597251">
    <property type="component" value="Unassembled WGS sequence"/>
</dbReference>
<evidence type="ECO:0000256" key="2">
    <source>
        <dbReference type="ARBA" id="ARBA00022448"/>
    </source>
</evidence>
<feature type="transmembrane region" description="Helical" evidence="6">
    <location>
        <begin position="316"/>
        <end position="337"/>
    </location>
</feature>
<dbReference type="PANTHER" id="PTHR42718">
    <property type="entry name" value="MAJOR FACILITATOR SUPERFAMILY MULTIDRUG TRANSPORTER MFSC"/>
    <property type="match status" value="1"/>
</dbReference>
<keyword evidence="5 6" id="KW-0472">Membrane</keyword>
<feature type="transmembrane region" description="Helical" evidence="6">
    <location>
        <begin position="344"/>
        <end position="363"/>
    </location>
</feature>
<proteinExistence type="predicted"/>
<evidence type="ECO:0000256" key="4">
    <source>
        <dbReference type="ARBA" id="ARBA00022989"/>
    </source>
</evidence>
<evidence type="ECO:0000313" key="9">
    <source>
        <dbReference type="Proteomes" id="UP001597251"/>
    </source>
</evidence>
<feature type="transmembrane region" description="Helical" evidence="6">
    <location>
        <begin position="416"/>
        <end position="437"/>
    </location>
</feature>